<evidence type="ECO:0000313" key="2">
    <source>
        <dbReference type="EMBL" id="RAW02301.1"/>
    </source>
</evidence>
<organism evidence="2 3">
    <name type="scientific">Pseudochryseolinea flava</name>
    <dbReference type="NCBI Taxonomy" id="2059302"/>
    <lineage>
        <taxon>Bacteria</taxon>
        <taxon>Pseudomonadati</taxon>
        <taxon>Bacteroidota</taxon>
        <taxon>Cytophagia</taxon>
        <taxon>Cytophagales</taxon>
        <taxon>Fulvivirgaceae</taxon>
        <taxon>Pseudochryseolinea</taxon>
    </lineage>
</organism>
<keyword evidence="1" id="KW-0472">Membrane</keyword>
<sequence length="122" mass="13727">MKTKHLIISGTVILMMVMLVLIVCPVPSDSEVSCLQASGIVSDVYEEGTHDIAFKLDGLDKTFYINRGLERGLELKTLKDALLNKTVLIKYPKYWTPLDPTNSLRHIAKLEYDGKVVFTEID</sequence>
<dbReference type="AlphaFoldDB" id="A0A364Y7R8"/>
<keyword evidence="1" id="KW-1133">Transmembrane helix</keyword>
<evidence type="ECO:0000313" key="3">
    <source>
        <dbReference type="Proteomes" id="UP000251889"/>
    </source>
</evidence>
<dbReference type="EMBL" id="QMFY01000002">
    <property type="protein sequence ID" value="RAW02301.1"/>
    <property type="molecule type" value="Genomic_DNA"/>
</dbReference>
<gene>
    <name evidence="2" type="ORF">DQQ10_07140</name>
</gene>
<name>A0A364Y7R8_9BACT</name>
<dbReference type="OrthoDB" id="979995at2"/>
<comment type="caution">
    <text evidence="2">The sequence shown here is derived from an EMBL/GenBank/DDBJ whole genome shotgun (WGS) entry which is preliminary data.</text>
</comment>
<dbReference type="Proteomes" id="UP000251889">
    <property type="component" value="Unassembled WGS sequence"/>
</dbReference>
<keyword evidence="3" id="KW-1185">Reference proteome</keyword>
<feature type="transmembrane region" description="Helical" evidence="1">
    <location>
        <begin position="7"/>
        <end position="28"/>
    </location>
</feature>
<protein>
    <submittedName>
        <fullName evidence="2">Uncharacterized protein</fullName>
    </submittedName>
</protein>
<dbReference type="RefSeq" id="WP_112746124.1">
    <property type="nucleotide sequence ID" value="NZ_QMFY01000002.1"/>
</dbReference>
<proteinExistence type="predicted"/>
<reference evidence="2 3" key="1">
    <citation type="submission" date="2018-06" db="EMBL/GenBank/DDBJ databases">
        <title>Chryseolinea flavus sp. nov., a member of the phylum Bacteroidetes isolated from soil.</title>
        <authorList>
            <person name="Li Y."/>
            <person name="Wang J."/>
        </authorList>
    </citation>
    <scope>NUCLEOTIDE SEQUENCE [LARGE SCALE GENOMIC DNA]</scope>
    <source>
        <strain evidence="2 3">SDU1-6</strain>
    </source>
</reference>
<keyword evidence="1" id="KW-0812">Transmembrane</keyword>
<accession>A0A364Y7R8</accession>
<evidence type="ECO:0000256" key="1">
    <source>
        <dbReference type="SAM" id="Phobius"/>
    </source>
</evidence>